<dbReference type="InterPro" id="IPR008271">
    <property type="entry name" value="Ser/Thr_kinase_AS"/>
</dbReference>
<dbReference type="Gene3D" id="1.10.510.10">
    <property type="entry name" value="Transferase(Phosphotransferase) domain 1"/>
    <property type="match status" value="1"/>
</dbReference>
<dbReference type="InterPro" id="IPR003409">
    <property type="entry name" value="MORN"/>
</dbReference>
<dbReference type="SUPFAM" id="SSF56112">
    <property type="entry name" value="Protein kinase-like (PK-like)"/>
    <property type="match status" value="1"/>
</dbReference>
<proteinExistence type="predicted"/>
<dbReference type="SMART" id="SM00698">
    <property type="entry name" value="MORN"/>
    <property type="match status" value="1"/>
</dbReference>
<dbReference type="PANTHER" id="PTHR44329">
    <property type="entry name" value="SERINE/THREONINE-PROTEIN KINASE TNNI3K-RELATED"/>
    <property type="match status" value="1"/>
</dbReference>
<dbReference type="Proteomes" id="UP001642464">
    <property type="component" value="Unassembled WGS sequence"/>
</dbReference>
<evidence type="ECO:0000256" key="2">
    <source>
        <dbReference type="ARBA" id="ARBA00022679"/>
    </source>
</evidence>
<dbReference type="SMART" id="SM00220">
    <property type="entry name" value="S_TKc"/>
    <property type="match status" value="1"/>
</dbReference>
<dbReference type="Pfam" id="PF07714">
    <property type="entry name" value="PK_Tyr_Ser-Thr"/>
    <property type="match status" value="1"/>
</dbReference>
<evidence type="ECO:0000256" key="5">
    <source>
        <dbReference type="ARBA" id="ARBA00022777"/>
    </source>
</evidence>
<keyword evidence="3" id="KW-0677">Repeat</keyword>
<evidence type="ECO:0000259" key="9">
    <source>
        <dbReference type="PROSITE" id="PS50011"/>
    </source>
</evidence>
<evidence type="ECO:0000256" key="7">
    <source>
        <dbReference type="PROSITE-ProRule" id="PRU10141"/>
    </source>
</evidence>
<feature type="domain" description="Protein kinase" evidence="9">
    <location>
        <begin position="310"/>
        <end position="615"/>
    </location>
</feature>
<dbReference type="SUPFAM" id="SSF82185">
    <property type="entry name" value="Histone H3 K4-specific methyltransferase SET7/9 N-terminal domain"/>
    <property type="match status" value="1"/>
</dbReference>
<evidence type="ECO:0000256" key="6">
    <source>
        <dbReference type="ARBA" id="ARBA00022840"/>
    </source>
</evidence>
<dbReference type="InterPro" id="IPR001245">
    <property type="entry name" value="Ser-Thr/Tyr_kinase_cat_dom"/>
</dbReference>
<accession>A0ABP0MBK7</accession>
<dbReference type="EMBL" id="CAXAMM010020890">
    <property type="protein sequence ID" value="CAK9048882.1"/>
    <property type="molecule type" value="Genomic_DNA"/>
</dbReference>
<evidence type="ECO:0000313" key="11">
    <source>
        <dbReference type="Proteomes" id="UP001642464"/>
    </source>
</evidence>
<dbReference type="InterPro" id="IPR000719">
    <property type="entry name" value="Prot_kinase_dom"/>
</dbReference>
<evidence type="ECO:0000256" key="4">
    <source>
        <dbReference type="ARBA" id="ARBA00022741"/>
    </source>
</evidence>
<gene>
    <name evidence="10" type="ORF">SCF082_LOCUS27155</name>
</gene>
<keyword evidence="5 10" id="KW-0418">Kinase</keyword>
<feature type="compositionally biased region" description="Basic and acidic residues" evidence="8">
    <location>
        <begin position="172"/>
        <end position="188"/>
    </location>
</feature>
<keyword evidence="2" id="KW-0808">Transferase</keyword>
<dbReference type="GO" id="GO:0016301">
    <property type="term" value="F:kinase activity"/>
    <property type="evidence" value="ECO:0007669"/>
    <property type="project" value="UniProtKB-KW"/>
</dbReference>
<name>A0ABP0MBK7_9DINO</name>
<evidence type="ECO:0000256" key="3">
    <source>
        <dbReference type="ARBA" id="ARBA00022737"/>
    </source>
</evidence>
<keyword evidence="1" id="KW-0723">Serine/threonine-protein kinase</keyword>
<dbReference type="InterPro" id="IPR051681">
    <property type="entry name" value="Ser/Thr_Kinases-Pseudokinases"/>
</dbReference>
<evidence type="ECO:0000256" key="8">
    <source>
        <dbReference type="SAM" id="MobiDB-lite"/>
    </source>
</evidence>
<keyword evidence="4 7" id="KW-0547">Nucleotide-binding</keyword>
<feature type="compositionally biased region" description="Low complexity" evidence="8">
    <location>
        <begin position="157"/>
        <end position="171"/>
    </location>
</feature>
<sequence length="633" mass="72203">MAPASGPAKMASWSGSRRPREFGTIFFSDGDIYVGEYYTGKRNQKIRDGWGVELRHFGERYEGEWCNGHREGLGILTCTNSQRAPSLHLSDLDQNCKDFIGAERFCGRFKRGGRHGGVGVTSCGTLVREVWQRRENGRRKAKALQPLQRVPLFSCEPSSPSHQNHQSPSSSHSDEERLRSTRRSERVRERVRRSRITSMSEWTVREVQYFCACLGIGGAALACRLEKHAVNGDVLLSIAENHSDLVKELFPLDPGCRACPQMPGVSARHRILIANVDFFRRALQKEKEPQPTEDDLKAKFSLLQIPKDDLQLTGYIGEGGFSRVYSGLCRNVRVAAKSTEGVREKKELTNQISSKRVPVSFYNEIHILHRLQEHPNFPVLIGYSLPHNIIVMELVPGQSLHDLLHSRKRRTFLSIYRECDFGYRDILHVAKEICNGMAYMHALNIVHCDIKTMNILVSNHQPAPDRARWSCLPWVASARETREPLSVKIVDFGFAQDIDVEETSMVEDFCRTVHVGCLGTYQYMAPEVFRAEGYCKASDVYSFGMVLWEMIANRVPFQDYTAFQVMAQVGFARKLPEPPEICPLSLQKLLYSALRVEPRERQRFLDLAEQCKQLLTSRSVEIESMFWNWLALV</sequence>
<protein>
    <submittedName>
        <fullName evidence="10">Probable serine/threonine-protein kinase DDB_G0267514</fullName>
    </submittedName>
</protein>
<feature type="region of interest" description="Disordered" evidence="8">
    <location>
        <begin position="155"/>
        <end position="192"/>
    </location>
</feature>
<dbReference type="InterPro" id="IPR011009">
    <property type="entry name" value="Kinase-like_dom_sf"/>
</dbReference>
<feature type="binding site" evidence="7">
    <location>
        <position position="337"/>
    </location>
    <ligand>
        <name>ATP</name>
        <dbReference type="ChEBI" id="CHEBI:30616"/>
    </ligand>
</feature>
<dbReference type="PROSITE" id="PS50011">
    <property type="entry name" value="PROTEIN_KINASE_DOM"/>
    <property type="match status" value="1"/>
</dbReference>
<keyword evidence="6 7" id="KW-0067">ATP-binding</keyword>
<dbReference type="PROSITE" id="PS00108">
    <property type="entry name" value="PROTEIN_KINASE_ST"/>
    <property type="match status" value="1"/>
</dbReference>
<evidence type="ECO:0000256" key="1">
    <source>
        <dbReference type="ARBA" id="ARBA00022527"/>
    </source>
</evidence>
<dbReference type="PANTHER" id="PTHR44329:SF288">
    <property type="entry name" value="MITOGEN-ACTIVATED PROTEIN KINASE KINASE KINASE 20"/>
    <property type="match status" value="1"/>
</dbReference>
<evidence type="ECO:0000313" key="10">
    <source>
        <dbReference type="EMBL" id="CAK9048882.1"/>
    </source>
</evidence>
<reference evidence="10 11" key="1">
    <citation type="submission" date="2024-02" db="EMBL/GenBank/DDBJ databases">
        <authorList>
            <person name="Chen Y."/>
            <person name="Shah S."/>
            <person name="Dougan E. K."/>
            <person name="Thang M."/>
            <person name="Chan C."/>
        </authorList>
    </citation>
    <scope>NUCLEOTIDE SEQUENCE [LARGE SCALE GENOMIC DNA]</scope>
</reference>
<dbReference type="Gene3D" id="3.30.200.20">
    <property type="entry name" value="Phosphorylase Kinase, domain 1"/>
    <property type="match status" value="1"/>
</dbReference>
<dbReference type="InterPro" id="IPR017441">
    <property type="entry name" value="Protein_kinase_ATP_BS"/>
</dbReference>
<organism evidence="10 11">
    <name type="scientific">Durusdinium trenchii</name>
    <dbReference type="NCBI Taxonomy" id="1381693"/>
    <lineage>
        <taxon>Eukaryota</taxon>
        <taxon>Sar</taxon>
        <taxon>Alveolata</taxon>
        <taxon>Dinophyceae</taxon>
        <taxon>Suessiales</taxon>
        <taxon>Symbiodiniaceae</taxon>
        <taxon>Durusdinium</taxon>
    </lineage>
</organism>
<comment type="caution">
    <text evidence="10">The sequence shown here is derived from an EMBL/GenBank/DDBJ whole genome shotgun (WGS) entry which is preliminary data.</text>
</comment>
<dbReference type="PROSITE" id="PS00107">
    <property type="entry name" value="PROTEIN_KINASE_ATP"/>
    <property type="match status" value="1"/>
</dbReference>
<keyword evidence="11" id="KW-1185">Reference proteome</keyword>